<dbReference type="WBParaSite" id="MCU_003118-RD">
    <property type="protein sequence ID" value="MCU_003118-RD"/>
    <property type="gene ID" value="MCU_003118"/>
</dbReference>
<accession>A0A5K3EUD2</accession>
<dbReference type="AlphaFoldDB" id="A0A5K3EUD2"/>
<reference evidence="1" key="1">
    <citation type="submission" date="2019-11" db="UniProtKB">
        <authorList>
            <consortium name="WormBaseParasite"/>
        </authorList>
    </citation>
    <scope>IDENTIFICATION</scope>
</reference>
<protein>
    <submittedName>
        <fullName evidence="1">CTP_transf_like domain-containing protein</fullName>
    </submittedName>
</protein>
<sequence length="116" mass="12820">MSSLRCSKRVESGQSSTCMSDFFLCWLVGTSTMSSWTLPSSLPKSSSTSSRSMSSSWALTRMTCQTHLTTPWRYRGGAAFTEGSKVGRTSPHDKLFNESLKIRPTRIEIGSRSPGR</sequence>
<name>A0A5K3EUD2_MESCO</name>
<proteinExistence type="predicted"/>
<evidence type="ECO:0000313" key="1">
    <source>
        <dbReference type="WBParaSite" id="MCU_003118-RD"/>
    </source>
</evidence>
<organism evidence="1">
    <name type="scientific">Mesocestoides corti</name>
    <name type="common">Flatworm</name>
    <dbReference type="NCBI Taxonomy" id="53468"/>
    <lineage>
        <taxon>Eukaryota</taxon>
        <taxon>Metazoa</taxon>
        <taxon>Spiralia</taxon>
        <taxon>Lophotrochozoa</taxon>
        <taxon>Platyhelminthes</taxon>
        <taxon>Cestoda</taxon>
        <taxon>Eucestoda</taxon>
        <taxon>Cyclophyllidea</taxon>
        <taxon>Mesocestoididae</taxon>
        <taxon>Mesocestoides</taxon>
    </lineage>
</organism>